<protein>
    <submittedName>
        <fullName evidence="1">82_t:CDS:1</fullName>
    </submittedName>
</protein>
<sequence>MKLKSALGISNITYKLIKQWKIVQIYTIPKNNDWGSILEGLDQLHY</sequence>
<accession>A0ABM8W177</accession>
<dbReference type="Proteomes" id="UP000789901">
    <property type="component" value="Unassembled WGS sequence"/>
</dbReference>
<proteinExistence type="predicted"/>
<comment type="caution">
    <text evidence="1">The sequence shown here is derived from an EMBL/GenBank/DDBJ whole genome shotgun (WGS) entry which is preliminary data.</text>
</comment>
<keyword evidence="2" id="KW-1185">Reference proteome</keyword>
<evidence type="ECO:0000313" key="1">
    <source>
        <dbReference type="EMBL" id="CAG8498617.1"/>
    </source>
</evidence>
<evidence type="ECO:0000313" key="2">
    <source>
        <dbReference type="Proteomes" id="UP000789901"/>
    </source>
</evidence>
<dbReference type="EMBL" id="CAJVQB010000618">
    <property type="protein sequence ID" value="CAG8498617.1"/>
    <property type="molecule type" value="Genomic_DNA"/>
</dbReference>
<organism evidence="1 2">
    <name type="scientific">Gigaspora margarita</name>
    <dbReference type="NCBI Taxonomy" id="4874"/>
    <lineage>
        <taxon>Eukaryota</taxon>
        <taxon>Fungi</taxon>
        <taxon>Fungi incertae sedis</taxon>
        <taxon>Mucoromycota</taxon>
        <taxon>Glomeromycotina</taxon>
        <taxon>Glomeromycetes</taxon>
        <taxon>Diversisporales</taxon>
        <taxon>Gigasporaceae</taxon>
        <taxon>Gigaspora</taxon>
    </lineage>
</organism>
<gene>
    <name evidence="1" type="ORF">GMARGA_LOCUS2086</name>
</gene>
<name>A0ABM8W177_GIGMA</name>
<reference evidence="1 2" key="1">
    <citation type="submission" date="2021-06" db="EMBL/GenBank/DDBJ databases">
        <authorList>
            <person name="Kallberg Y."/>
            <person name="Tangrot J."/>
            <person name="Rosling A."/>
        </authorList>
    </citation>
    <scope>NUCLEOTIDE SEQUENCE [LARGE SCALE GENOMIC DNA]</scope>
    <source>
        <strain evidence="1 2">120-4 pot B 10/14</strain>
    </source>
</reference>